<proteinExistence type="predicted"/>
<name>A0A0A2IDA4_PENEN</name>
<dbReference type="VEuPathDB" id="FungiDB:PEXP_076190"/>
<gene>
    <name evidence="2" type="ORF">PEX2_073760</name>
</gene>
<evidence type="ECO:0000256" key="1">
    <source>
        <dbReference type="SAM" id="MobiDB-lite"/>
    </source>
</evidence>
<feature type="region of interest" description="Disordered" evidence="1">
    <location>
        <begin position="76"/>
        <end position="108"/>
    </location>
</feature>
<accession>A0A0A2IDA4</accession>
<dbReference type="EMBL" id="JQFZ01000097">
    <property type="protein sequence ID" value="KGO59261.1"/>
    <property type="molecule type" value="Genomic_DNA"/>
</dbReference>
<feature type="region of interest" description="Disordered" evidence="1">
    <location>
        <begin position="154"/>
        <end position="190"/>
    </location>
</feature>
<reference evidence="2 3" key="1">
    <citation type="journal article" date="2015" name="Mol. Plant Microbe Interact.">
        <title>Genome, transcriptome, and functional analyses of Penicillium expansum provide new insights into secondary metabolism and pathogenicity.</title>
        <authorList>
            <person name="Ballester A.R."/>
            <person name="Marcet-Houben M."/>
            <person name="Levin E."/>
            <person name="Sela N."/>
            <person name="Selma-Lazaro C."/>
            <person name="Carmona L."/>
            <person name="Wisniewski M."/>
            <person name="Droby S."/>
            <person name="Gonzalez-Candelas L."/>
            <person name="Gabaldon T."/>
        </authorList>
    </citation>
    <scope>NUCLEOTIDE SEQUENCE [LARGE SCALE GENOMIC DNA]</scope>
    <source>
        <strain evidence="2 3">MD-8</strain>
    </source>
</reference>
<comment type="caution">
    <text evidence="2">The sequence shown here is derived from an EMBL/GenBank/DDBJ whole genome shotgun (WGS) entry which is preliminary data.</text>
</comment>
<dbReference type="HOGENOM" id="CLU_711940_0_0_1"/>
<evidence type="ECO:0008006" key="4">
    <source>
        <dbReference type="Google" id="ProtNLM"/>
    </source>
</evidence>
<feature type="region of interest" description="Disordered" evidence="1">
    <location>
        <begin position="264"/>
        <end position="301"/>
    </location>
</feature>
<dbReference type="RefSeq" id="XP_016600470.1">
    <property type="nucleotide sequence ID" value="XM_016744646.1"/>
</dbReference>
<keyword evidence="3" id="KW-1185">Reference proteome</keyword>
<protein>
    <recommendedName>
        <fullName evidence="4">Aflatoxin regulatory protein</fullName>
    </recommendedName>
</protein>
<feature type="compositionally biased region" description="Polar residues" evidence="1">
    <location>
        <begin position="169"/>
        <end position="181"/>
    </location>
</feature>
<dbReference type="OrthoDB" id="2574141at2759"/>
<dbReference type="GeneID" id="27680066"/>
<dbReference type="STRING" id="27334.A0A0A2IDA4"/>
<organism evidence="2 3">
    <name type="scientific">Penicillium expansum</name>
    <name type="common">Blue mold rot fungus</name>
    <dbReference type="NCBI Taxonomy" id="27334"/>
    <lineage>
        <taxon>Eukaryota</taxon>
        <taxon>Fungi</taxon>
        <taxon>Dikarya</taxon>
        <taxon>Ascomycota</taxon>
        <taxon>Pezizomycotina</taxon>
        <taxon>Eurotiomycetes</taxon>
        <taxon>Eurotiomycetidae</taxon>
        <taxon>Eurotiales</taxon>
        <taxon>Aspergillaceae</taxon>
        <taxon>Penicillium</taxon>
    </lineage>
</organism>
<evidence type="ECO:0000313" key="3">
    <source>
        <dbReference type="Proteomes" id="UP000030143"/>
    </source>
</evidence>
<sequence>MLSNSEAESAGASMDMSDVSSFLDTGSAAMDFSNEMPASSGTSENTLWSDLLQANTHSSRSTDHPTYSSDAQTYSHLLGGLKTPPVDDDPGRDILWTSGDEGVPPNISRQSNILNQIASSNLDIDTPKTGIDNSNKGRSGLLEKLSQLQHELVQSTKADTSDDVVAPSTGRSSAYNNGSDNSSHKHPVNSILKPGQELIDIIRDLLAKCEEQGPDQAEHCFDHATLVLFVITPLSLLLSTYERLLKEISPALHPWSSHYNSDGSMMAGSNGAPHVSNAHHQKTQQNSSFQDRQIKSRDSHPGSYPTLLADNLSMNLGEMNLDHQMQLVVVVTVINRHLIYLESALHQYQSRRTDGRFTKDISERLFTTLMSEMRASIKLLKSEARDLL</sequence>
<evidence type="ECO:0000313" key="2">
    <source>
        <dbReference type="EMBL" id="KGO59261.1"/>
    </source>
</evidence>
<dbReference type="AlphaFoldDB" id="A0A0A2IDA4"/>
<dbReference type="Proteomes" id="UP000030143">
    <property type="component" value="Unassembled WGS sequence"/>
</dbReference>